<sequence length="297" mass="33418">MKTEILITGATGTTGQYAIQHLLKKGKKVRAMVRVMDERSKHLEAQGVEIVQGDFFDIKALRTALDGIKRAYFLYPFQDYLPKAAGLFAKAAKEQGVEMIIEMSQMGAEEDSTSPATQNHVVTEHIFNWANVGAVHIKPGLFAWNYLGFAAPTVADHNKFYYPHPEAKYTIVHPKDIGEVVAEILANNDIDKHIGQSYEISGNQVYSAEEITKSISELIDQEVEYVPISVDQWIDAVKDHPTVNEFLAKHLKEFSAEVADGRFNKTTNVVKDITGHEPRSFQEYIEEHKEAFFSNKS</sequence>
<gene>
    <name evidence="2" type="ORF">A9Q84_03245</name>
</gene>
<accession>A0A1Y5FH29</accession>
<comment type="caution">
    <text evidence="2">The sequence shown here is derived from an EMBL/GenBank/DDBJ whole genome shotgun (WGS) entry which is preliminary data.</text>
</comment>
<evidence type="ECO:0000259" key="1">
    <source>
        <dbReference type="Pfam" id="PF05368"/>
    </source>
</evidence>
<dbReference type="AlphaFoldDB" id="A0A1Y5FH29"/>
<dbReference type="Pfam" id="PF05368">
    <property type="entry name" value="NmrA"/>
    <property type="match status" value="1"/>
</dbReference>
<dbReference type="PANTHER" id="PTHR43162">
    <property type="match status" value="1"/>
</dbReference>
<dbReference type="PANTHER" id="PTHR43162:SF1">
    <property type="entry name" value="PRESTALK A DIFFERENTIATION PROTEIN A"/>
    <property type="match status" value="1"/>
</dbReference>
<dbReference type="InterPro" id="IPR051604">
    <property type="entry name" value="Ergot_Alk_Oxidoreductase"/>
</dbReference>
<dbReference type="Gene3D" id="3.90.25.10">
    <property type="entry name" value="UDP-galactose 4-epimerase, domain 1"/>
    <property type="match status" value="1"/>
</dbReference>
<name>A0A1Y5FH29_9BACT</name>
<organism evidence="2 3">
    <name type="scientific">Halobacteriovorax marinus</name>
    <dbReference type="NCBI Taxonomy" id="97084"/>
    <lineage>
        <taxon>Bacteria</taxon>
        <taxon>Pseudomonadati</taxon>
        <taxon>Bdellovibrionota</taxon>
        <taxon>Bacteriovoracia</taxon>
        <taxon>Bacteriovoracales</taxon>
        <taxon>Halobacteriovoraceae</taxon>
        <taxon>Halobacteriovorax</taxon>
    </lineage>
</organism>
<protein>
    <recommendedName>
        <fullName evidence="1">NmrA-like domain-containing protein</fullName>
    </recommendedName>
</protein>
<evidence type="ECO:0000313" key="2">
    <source>
        <dbReference type="EMBL" id="OUR99084.1"/>
    </source>
</evidence>
<evidence type="ECO:0000313" key="3">
    <source>
        <dbReference type="Proteomes" id="UP000196531"/>
    </source>
</evidence>
<proteinExistence type="predicted"/>
<feature type="domain" description="NmrA-like" evidence="1">
    <location>
        <begin position="1"/>
        <end position="284"/>
    </location>
</feature>
<dbReference type="Gene3D" id="3.40.50.720">
    <property type="entry name" value="NAD(P)-binding Rossmann-like Domain"/>
    <property type="match status" value="1"/>
</dbReference>
<dbReference type="SUPFAM" id="SSF51735">
    <property type="entry name" value="NAD(P)-binding Rossmann-fold domains"/>
    <property type="match status" value="1"/>
</dbReference>
<dbReference type="InterPro" id="IPR008030">
    <property type="entry name" value="NmrA-like"/>
</dbReference>
<dbReference type="Proteomes" id="UP000196531">
    <property type="component" value="Unassembled WGS sequence"/>
</dbReference>
<reference evidence="3" key="1">
    <citation type="journal article" date="2017" name="Proc. Natl. Acad. Sci. U.S.A.">
        <title>Simulation of Deepwater Horizon oil plume reveals substrate specialization within a complex community of hydrocarbon-degraders.</title>
        <authorList>
            <person name="Hu P."/>
            <person name="Dubinsky E.A."/>
            <person name="Probst A.J."/>
            <person name="Wang J."/>
            <person name="Sieber C.M.K."/>
            <person name="Tom L.M."/>
            <person name="Gardinali P."/>
            <person name="Banfield J.F."/>
            <person name="Atlas R.M."/>
            <person name="Andersen G.L."/>
        </authorList>
    </citation>
    <scope>NUCLEOTIDE SEQUENCE [LARGE SCALE GENOMIC DNA]</scope>
</reference>
<dbReference type="InterPro" id="IPR036291">
    <property type="entry name" value="NAD(P)-bd_dom_sf"/>
</dbReference>
<dbReference type="EMBL" id="MAAO01000003">
    <property type="protein sequence ID" value="OUR99084.1"/>
    <property type="molecule type" value="Genomic_DNA"/>
</dbReference>